<organism evidence="4 5">
    <name type="scientific">Ilyobacter polytropus (strain ATCC 51220 / DSM 2926 / LMG 16218 / CuHBu1)</name>
    <dbReference type="NCBI Taxonomy" id="572544"/>
    <lineage>
        <taxon>Bacteria</taxon>
        <taxon>Fusobacteriati</taxon>
        <taxon>Fusobacteriota</taxon>
        <taxon>Fusobacteriia</taxon>
        <taxon>Fusobacteriales</taxon>
        <taxon>Fusobacteriaceae</taxon>
        <taxon>Ilyobacter</taxon>
    </lineage>
</organism>
<dbReference type="HOGENOM" id="CLU_115793_0_0_0"/>
<dbReference type="InterPro" id="IPR011238">
    <property type="entry name" value="Micro_shell_prot_PduT"/>
</dbReference>
<dbReference type="AlphaFoldDB" id="E3HDB9"/>
<sequence>MKKNLILLEFRNISSAFFILNEITKNFNVNVEESRLICPGKYLLIFSGSQGDIDNVRRNVEEIRNQKGKYKHIIVKTISGISGDLLGKLNKIIQYPEYVRSLGIVEFSNTAEAIKTADIIEDMSPVVILTIKIGIGMCAKGVIIFEGDTSAVTEIISKIENENLEGMISSDIVNSPSKILLDNFRF</sequence>
<feature type="domain" description="Bacterial microcompartment" evidence="3">
    <location>
        <begin position="101"/>
        <end position="170"/>
    </location>
</feature>
<dbReference type="InterPro" id="IPR000249">
    <property type="entry name" value="BMC_dom"/>
</dbReference>
<evidence type="ECO:0000259" key="3">
    <source>
        <dbReference type="Pfam" id="PF00936"/>
    </source>
</evidence>
<comment type="subcellular location">
    <subcellularLocation>
        <location evidence="1">Bacterial microcompartment</location>
    </subcellularLocation>
</comment>
<dbReference type="SUPFAM" id="SSF143414">
    <property type="entry name" value="CcmK-like"/>
    <property type="match status" value="2"/>
</dbReference>
<dbReference type="KEGG" id="ipo:Ilyop_2359"/>
<keyword evidence="5" id="KW-1185">Reference proteome</keyword>
<dbReference type="GO" id="GO:0031469">
    <property type="term" value="C:bacterial microcompartment"/>
    <property type="evidence" value="ECO:0007669"/>
    <property type="project" value="UniProtKB-SubCell"/>
</dbReference>
<dbReference type="OrthoDB" id="9816041at2"/>
<keyword evidence="4" id="KW-0614">Plasmid</keyword>
<dbReference type="Proteomes" id="UP000006875">
    <property type="component" value="Plasmid pILYOP01"/>
</dbReference>
<accession>E3HDB9</accession>
<geneLocation type="plasmid" evidence="4 5">
    <name>pILYOP01</name>
</geneLocation>
<reference evidence="4 5" key="1">
    <citation type="journal article" date="2010" name="Stand. Genomic Sci.">
        <title>Complete genome sequence of Ilyobacter polytropus type strain (CuHbu1).</title>
        <authorList>
            <person name="Sikorski J."/>
            <person name="Chertkov O."/>
            <person name="Lapidus A."/>
            <person name="Nolan M."/>
            <person name="Lucas S."/>
            <person name="Del Rio T.G."/>
            <person name="Tice H."/>
            <person name="Cheng J.F."/>
            <person name="Tapia R."/>
            <person name="Han C."/>
            <person name="Goodwin L."/>
            <person name="Pitluck S."/>
            <person name="Liolios K."/>
            <person name="Ivanova N."/>
            <person name="Mavromatis K."/>
            <person name="Mikhailova N."/>
            <person name="Pati A."/>
            <person name="Chen A."/>
            <person name="Palaniappan K."/>
            <person name="Land M."/>
            <person name="Hauser L."/>
            <person name="Chang Y.J."/>
            <person name="Jeffries C.D."/>
            <person name="Brambilla E."/>
            <person name="Yasawong M."/>
            <person name="Rohde M."/>
            <person name="Pukall R."/>
            <person name="Spring S."/>
            <person name="Goker M."/>
            <person name="Woyke T."/>
            <person name="Bristow J."/>
            <person name="Eisen J.A."/>
            <person name="Markowitz V."/>
            <person name="Hugenholtz P."/>
            <person name="Kyrpides N.C."/>
            <person name="Klenk H.P."/>
        </authorList>
    </citation>
    <scope>NUCLEOTIDE SEQUENCE [LARGE SCALE GENOMIC DNA]</scope>
    <source>
        <strain evidence="5">ATCC 51220 / DSM 2926 / LMG 16218 / CuHBu1</strain>
        <plasmid evidence="5">pILYOP01</plasmid>
    </source>
</reference>
<protein>
    <submittedName>
        <fullName evidence="4">Ethanolamine utilization protein</fullName>
    </submittedName>
</protein>
<feature type="domain" description="Bacterial microcompartment" evidence="3">
    <location>
        <begin position="7"/>
        <end position="67"/>
    </location>
</feature>
<dbReference type="InterPro" id="IPR037233">
    <property type="entry name" value="CcmK-like_sf"/>
</dbReference>
<name>E3HDB9_ILYPC</name>
<evidence type="ECO:0000313" key="5">
    <source>
        <dbReference type="Proteomes" id="UP000006875"/>
    </source>
</evidence>
<dbReference type="PIRSF" id="PIRSF034834">
    <property type="entry name" value="PduT"/>
    <property type="match status" value="1"/>
</dbReference>
<dbReference type="EMBL" id="CP002282">
    <property type="protein sequence ID" value="ADO84119.1"/>
    <property type="molecule type" value="Genomic_DNA"/>
</dbReference>
<evidence type="ECO:0000256" key="1">
    <source>
        <dbReference type="ARBA" id="ARBA00024322"/>
    </source>
</evidence>
<gene>
    <name evidence="4" type="ordered locus">Ilyop_2359</name>
</gene>
<keyword evidence="2" id="KW-1283">Bacterial microcompartment</keyword>
<dbReference type="Pfam" id="PF00936">
    <property type="entry name" value="BMC"/>
    <property type="match status" value="2"/>
</dbReference>
<evidence type="ECO:0000256" key="2">
    <source>
        <dbReference type="ARBA" id="ARBA00024446"/>
    </source>
</evidence>
<dbReference type="Gene3D" id="3.30.70.1710">
    <property type="match status" value="2"/>
</dbReference>
<dbReference type="RefSeq" id="WP_013388778.1">
    <property type="nucleotide sequence ID" value="NC_014633.1"/>
</dbReference>
<proteinExistence type="predicted"/>
<evidence type="ECO:0000313" key="4">
    <source>
        <dbReference type="EMBL" id="ADO84119.1"/>
    </source>
</evidence>